<dbReference type="SUPFAM" id="SSF46689">
    <property type="entry name" value="Homeodomain-like"/>
    <property type="match status" value="2"/>
</dbReference>
<dbReference type="GO" id="GO:0003700">
    <property type="term" value="F:DNA-binding transcription factor activity"/>
    <property type="evidence" value="ECO:0007669"/>
    <property type="project" value="InterPro"/>
</dbReference>
<dbReference type="PANTHER" id="PTHR46796:SF13">
    <property type="entry name" value="HTH-TYPE TRANSCRIPTIONAL ACTIVATOR RHAS"/>
    <property type="match status" value="1"/>
</dbReference>
<feature type="compositionally biased region" description="Gly residues" evidence="4">
    <location>
        <begin position="328"/>
        <end position="338"/>
    </location>
</feature>
<dbReference type="SMART" id="SM00342">
    <property type="entry name" value="HTH_ARAC"/>
    <property type="match status" value="1"/>
</dbReference>
<dbReference type="InterPro" id="IPR009057">
    <property type="entry name" value="Homeodomain-like_sf"/>
</dbReference>
<keyword evidence="7" id="KW-1185">Reference proteome</keyword>
<feature type="compositionally biased region" description="Low complexity" evidence="4">
    <location>
        <begin position="317"/>
        <end position="327"/>
    </location>
</feature>
<evidence type="ECO:0000256" key="1">
    <source>
        <dbReference type="ARBA" id="ARBA00023015"/>
    </source>
</evidence>
<proteinExistence type="predicted"/>
<evidence type="ECO:0000259" key="5">
    <source>
        <dbReference type="PROSITE" id="PS01124"/>
    </source>
</evidence>
<dbReference type="InterPro" id="IPR032783">
    <property type="entry name" value="AraC_lig"/>
</dbReference>
<dbReference type="GO" id="GO:0043565">
    <property type="term" value="F:sequence-specific DNA binding"/>
    <property type="evidence" value="ECO:0007669"/>
    <property type="project" value="InterPro"/>
</dbReference>
<reference evidence="6 7" key="1">
    <citation type="journal article" date="2015" name="Int. J. Syst. Evol. Microbiol.">
        <title>Micromonospora costi sp. nov., isolated from a leaf of Costus speciosus.</title>
        <authorList>
            <person name="Thawai C."/>
        </authorList>
    </citation>
    <scope>NUCLEOTIDE SEQUENCE [LARGE SCALE GENOMIC DNA]</scope>
    <source>
        <strain evidence="6 7">CS1-12</strain>
    </source>
</reference>
<dbReference type="EMBL" id="RBAN01000004">
    <property type="protein sequence ID" value="RKN53197.1"/>
    <property type="molecule type" value="Genomic_DNA"/>
</dbReference>
<accession>A0A3B0A1H8</accession>
<dbReference type="Proteomes" id="UP000279968">
    <property type="component" value="Unassembled WGS sequence"/>
</dbReference>
<dbReference type="OrthoDB" id="241790at2"/>
<keyword evidence="2" id="KW-0238">DNA-binding</keyword>
<dbReference type="PROSITE" id="PS01124">
    <property type="entry name" value="HTH_ARAC_FAMILY_2"/>
    <property type="match status" value="1"/>
</dbReference>
<organism evidence="6 7">
    <name type="scientific">Micromonospora costi</name>
    <dbReference type="NCBI Taxonomy" id="1530042"/>
    <lineage>
        <taxon>Bacteria</taxon>
        <taxon>Bacillati</taxon>
        <taxon>Actinomycetota</taxon>
        <taxon>Actinomycetes</taxon>
        <taxon>Micromonosporales</taxon>
        <taxon>Micromonosporaceae</taxon>
        <taxon>Micromonospora</taxon>
    </lineage>
</organism>
<evidence type="ECO:0000313" key="6">
    <source>
        <dbReference type="EMBL" id="RKN53197.1"/>
    </source>
</evidence>
<protein>
    <submittedName>
        <fullName evidence="6">AraC family transcriptional regulator</fullName>
    </submittedName>
</protein>
<feature type="region of interest" description="Disordered" evidence="4">
    <location>
        <begin position="305"/>
        <end position="338"/>
    </location>
</feature>
<dbReference type="Pfam" id="PF12852">
    <property type="entry name" value="Cupin_6"/>
    <property type="match status" value="1"/>
</dbReference>
<dbReference type="Pfam" id="PF12833">
    <property type="entry name" value="HTH_18"/>
    <property type="match status" value="1"/>
</dbReference>
<name>A0A3B0A1H8_9ACTN</name>
<dbReference type="InterPro" id="IPR018062">
    <property type="entry name" value="HTH_AraC-typ_CS"/>
</dbReference>
<evidence type="ECO:0000256" key="4">
    <source>
        <dbReference type="SAM" id="MobiDB-lite"/>
    </source>
</evidence>
<dbReference type="Gene3D" id="1.10.10.60">
    <property type="entry name" value="Homeodomain-like"/>
    <property type="match status" value="2"/>
</dbReference>
<dbReference type="AlphaFoldDB" id="A0A3B0A1H8"/>
<feature type="domain" description="HTH araC/xylS-type" evidence="5">
    <location>
        <begin position="210"/>
        <end position="308"/>
    </location>
</feature>
<keyword evidence="3" id="KW-0804">Transcription</keyword>
<dbReference type="InterPro" id="IPR050204">
    <property type="entry name" value="AraC_XylS_family_regulators"/>
</dbReference>
<evidence type="ECO:0000256" key="2">
    <source>
        <dbReference type="ARBA" id="ARBA00023125"/>
    </source>
</evidence>
<evidence type="ECO:0000256" key="3">
    <source>
        <dbReference type="ARBA" id="ARBA00023163"/>
    </source>
</evidence>
<keyword evidence="1" id="KW-0805">Transcription regulation</keyword>
<gene>
    <name evidence="6" type="ORF">D7193_22395</name>
</gene>
<comment type="caution">
    <text evidence="6">The sequence shown here is derived from an EMBL/GenBank/DDBJ whole genome shotgun (WGS) entry which is preliminary data.</text>
</comment>
<evidence type="ECO:0000313" key="7">
    <source>
        <dbReference type="Proteomes" id="UP000279968"/>
    </source>
</evidence>
<dbReference type="PANTHER" id="PTHR46796">
    <property type="entry name" value="HTH-TYPE TRANSCRIPTIONAL ACTIVATOR RHAS-RELATED"/>
    <property type="match status" value="1"/>
</dbReference>
<sequence>MDPLTGLLDGPRARGAFLLRSVLDPPYALRIEDGAPLTVAALVRGVAWVVPDDGEPVALRPGDVAVLRGPDPYTVADDPSTPPQVVIGPGQRCTTLRGEPLAESMALGVRTWGTGPSGSTVLLTGTYQLPGEVSRPLLAALPPRLVVPGEQSRNPLLPVLAEEVTRDEPGQAAVLDRLLDLLLIGALRTWFARPGAAPGWYRAAADPVVGPALRLLQNDPARPWTVASLAAAVGVSRAALARRFTALVGEPPMAYLTGWRLSLAADLLREPDATLAAVARRVGYANPFALSAAFRRVRGISPRAHRAAAETDGGTGAPAAAPARADGSAGGSDGPGYA</sequence>
<dbReference type="RefSeq" id="WP_120782141.1">
    <property type="nucleotide sequence ID" value="NZ_JBHLUP010000002.1"/>
</dbReference>
<dbReference type="PROSITE" id="PS00041">
    <property type="entry name" value="HTH_ARAC_FAMILY_1"/>
    <property type="match status" value="1"/>
</dbReference>
<dbReference type="InterPro" id="IPR018060">
    <property type="entry name" value="HTH_AraC"/>
</dbReference>